<reference evidence="7" key="3">
    <citation type="submission" date="2025-08" db="UniProtKB">
        <authorList>
            <consortium name="Ensembl"/>
        </authorList>
    </citation>
    <scope>IDENTIFICATION</scope>
</reference>
<sequence>MMQYKNVRTMQNYVISFQMARFCRVSKYTSQYLFGLVWIQLHIVIDCIYRNVINVLTHVIFDTERNQEIFTRERQLSNLIVTSLQPLSILKDTGFKAFLDNIKPNILPKETYFIRKELLRMYTVTMQKVKKVLALADDIVLTSELWDSRPEESYMTVTSHFIDQQWNLNSYVLETTKVLGGPEQKADMVKQLVRIANTWEIKRKIHTVVTNMDGVRMEISKNGWTHIPCLAHTLDVVFKDVLKNDSMLNEVLRKCQKLVRFFHIDTEAQKELKLAQNERSLPHLSLIQSVGDGWLSCFEMLKILGEQYKAINKVLSDRQDFALCLSPPDILKINNAVAALLLFKELTRKMSDIPNGQRYSLISTVIPLVTELRDKIETAQITNEVTKQLGKQIQQHFRYLKQRRRLILPTALDPRFKNIIMSDVGIARPFLKKLNEDLQVVGTPLKTSDLGQILHRYTKGGQIPERENPLEWWSRDGSVDFVDLTRVARRNLGVVSTAIPPKRAFQEAENMIHNRRICLEPENINMILFLNSNSPNI</sequence>
<keyword evidence="2" id="KW-0479">Metal-binding</keyword>
<dbReference type="Proteomes" id="UP000265140">
    <property type="component" value="Chromosome 8"/>
</dbReference>
<dbReference type="InParanoid" id="A0A3P8XPJ3"/>
<comment type="subcellular location">
    <subcellularLocation>
        <location evidence="1">Nucleus</location>
    </subcellularLocation>
</comment>
<evidence type="ECO:0000256" key="5">
    <source>
        <dbReference type="ARBA" id="ARBA00023242"/>
    </source>
</evidence>
<dbReference type="OMA" id="AGWTHIS"/>
<organism evidence="7 8">
    <name type="scientific">Esox lucius</name>
    <name type="common">Northern pike</name>
    <dbReference type="NCBI Taxonomy" id="8010"/>
    <lineage>
        <taxon>Eukaryota</taxon>
        <taxon>Metazoa</taxon>
        <taxon>Chordata</taxon>
        <taxon>Craniata</taxon>
        <taxon>Vertebrata</taxon>
        <taxon>Euteleostomi</taxon>
        <taxon>Actinopterygii</taxon>
        <taxon>Neopterygii</taxon>
        <taxon>Teleostei</taxon>
        <taxon>Protacanthopterygii</taxon>
        <taxon>Esociformes</taxon>
        <taxon>Esocidae</taxon>
        <taxon>Esox</taxon>
    </lineage>
</organism>
<evidence type="ECO:0000259" key="6">
    <source>
        <dbReference type="Pfam" id="PF05699"/>
    </source>
</evidence>
<keyword evidence="4" id="KW-0862">Zinc</keyword>
<evidence type="ECO:0000256" key="2">
    <source>
        <dbReference type="ARBA" id="ARBA00022723"/>
    </source>
</evidence>
<dbReference type="GeneID" id="105029540"/>
<evidence type="ECO:0000256" key="1">
    <source>
        <dbReference type="ARBA" id="ARBA00004123"/>
    </source>
</evidence>
<reference evidence="7" key="4">
    <citation type="submission" date="2025-09" db="UniProtKB">
        <authorList>
            <consortium name="Ensembl"/>
        </authorList>
    </citation>
    <scope>IDENTIFICATION</scope>
</reference>
<protein>
    <recommendedName>
        <fullName evidence="6">HAT C-terminal dimerisation domain-containing protein</fullName>
    </recommendedName>
</protein>
<evidence type="ECO:0000256" key="3">
    <source>
        <dbReference type="ARBA" id="ARBA00022771"/>
    </source>
</evidence>
<dbReference type="InterPro" id="IPR052035">
    <property type="entry name" value="ZnF_BED_domain_contain"/>
</dbReference>
<dbReference type="RefSeq" id="XP_034149538.1">
    <property type="nucleotide sequence ID" value="XM_034293647.1"/>
</dbReference>
<dbReference type="InterPro" id="IPR008906">
    <property type="entry name" value="HATC_C_dom"/>
</dbReference>
<keyword evidence="5" id="KW-0539">Nucleus</keyword>
<dbReference type="Pfam" id="PF05699">
    <property type="entry name" value="Dimer_Tnp_hAT"/>
    <property type="match status" value="1"/>
</dbReference>
<dbReference type="InterPro" id="IPR012337">
    <property type="entry name" value="RNaseH-like_sf"/>
</dbReference>
<dbReference type="GO" id="GO:0008270">
    <property type="term" value="F:zinc ion binding"/>
    <property type="evidence" value="ECO:0007669"/>
    <property type="project" value="UniProtKB-KW"/>
</dbReference>
<evidence type="ECO:0000256" key="4">
    <source>
        <dbReference type="ARBA" id="ARBA00022833"/>
    </source>
</evidence>
<keyword evidence="3" id="KW-0863">Zinc-finger</keyword>
<dbReference type="SUPFAM" id="SSF53098">
    <property type="entry name" value="Ribonuclease H-like"/>
    <property type="match status" value="1"/>
</dbReference>
<dbReference type="PANTHER" id="PTHR46481">
    <property type="entry name" value="ZINC FINGER BED DOMAIN-CONTAINING PROTEIN 4"/>
    <property type="match status" value="1"/>
</dbReference>
<dbReference type="GeneTree" id="ENSGT00940000161131"/>
<dbReference type="GO" id="GO:0046983">
    <property type="term" value="F:protein dimerization activity"/>
    <property type="evidence" value="ECO:0007669"/>
    <property type="project" value="InterPro"/>
</dbReference>
<feature type="domain" description="HAT C-terminal dimerisation" evidence="6">
    <location>
        <begin position="466"/>
        <end position="533"/>
    </location>
</feature>
<proteinExistence type="predicted"/>
<dbReference type="PANTHER" id="PTHR46481:SF10">
    <property type="entry name" value="ZINC FINGER BED DOMAIN-CONTAINING PROTEIN 39"/>
    <property type="match status" value="1"/>
</dbReference>
<reference evidence="7" key="2">
    <citation type="submission" date="2020-02" db="EMBL/GenBank/DDBJ databases">
        <title>Esox lucius (northern pike) genome, fEsoLuc1, primary haplotype.</title>
        <authorList>
            <person name="Myers G."/>
            <person name="Karagic N."/>
            <person name="Meyer A."/>
            <person name="Pippel M."/>
            <person name="Reichard M."/>
            <person name="Winkler S."/>
            <person name="Tracey A."/>
            <person name="Sims Y."/>
            <person name="Howe K."/>
            <person name="Rhie A."/>
            <person name="Formenti G."/>
            <person name="Durbin R."/>
            <person name="Fedrigo O."/>
            <person name="Jarvis E.D."/>
        </authorList>
    </citation>
    <scope>NUCLEOTIDE SEQUENCE [LARGE SCALE GENOMIC DNA]</scope>
</reference>
<name>A0A3P8XPJ3_ESOLU</name>
<keyword evidence="8" id="KW-1185">Reference proteome</keyword>
<evidence type="ECO:0000313" key="7">
    <source>
        <dbReference type="Ensembl" id="ENSELUP00000006447.2"/>
    </source>
</evidence>
<dbReference type="Ensembl" id="ENSELUT00000008913.3">
    <property type="protein sequence ID" value="ENSELUP00000006447.2"/>
    <property type="gene ID" value="ENSELUG00000007332.3"/>
</dbReference>
<dbReference type="AlphaFoldDB" id="A0A3P8XPJ3"/>
<dbReference type="GO" id="GO:0005634">
    <property type="term" value="C:nucleus"/>
    <property type="evidence" value="ECO:0007669"/>
    <property type="project" value="UniProtKB-SubCell"/>
</dbReference>
<dbReference type="Bgee" id="ENSELUG00000007332">
    <property type="expression patterns" value="Expressed in pharyngeal gill and 1 other cell type or tissue"/>
</dbReference>
<reference evidence="8" key="1">
    <citation type="journal article" date="2014" name="PLoS ONE">
        <title>The genome and linkage map of the northern pike (Esox lucius): conserved synteny revealed between the salmonid sister group and the Neoteleostei.</title>
        <authorList>
            <person name="Rondeau E.B."/>
            <person name="Minkley D.R."/>
            <person name="Leong J.S."/>
            <person name="Messmer A.M."/>
            <person name="Jantzen J.R."/>
            <person name="von Schalburg K.R."/>
            <person name="Lemon C."/>
            <person name="Bird N.H."/>
            <person name="Koop B.F."/>
        </authorList>
    </citation>
    <scope>NUCLEOTIDE SEQUENCE</scope>
</reference>
<evidence type="ECO:0000313" key="8">
    <source>
        <dbReference type="Proteomes" id="UP000265140"/>
    </source>
</evidence>
<accession>A0A3P8XPJ3</accession>